<dbReference type="SMART" id="SM00082">
    <property type="entry name" value="LRRCT"/>
    <property type="match status" value="1"/>
</dbReference>
<dbReference type="Pfam" id="PF13855">
    <property type="entry name" value="LRR_8"/>
    <property type="match status" value="3"/>
</dbReference>
<dbReference type="InParanoid" id="A0A6P6XZY4"/>
<dbReference type="Gene3D" id="3.80.10.10">
    <property type="entry name" value="Ribonuclease Inhibitor"/>
    <property type="match status" value="3"/>
</dbReference>
<proteinExistence type="predicted"/>
<dbReference type="InterPro" id="IPR050541">
    <property type="entry name" value="LRR_TM_domain-containing"/>
</dbReference>
<dbReference type="Proteomes" id="UP000515146">
    <property type="component" value="Unplaced"/>
</dbReference>
<dbReference type="InterPro" id="IPR001611">
    <property type="entry name" value="Leu-rich_rpt"/>
</dbReference>
<dbReference type="OrthoDB" id="1055097at2759"/>
<reference evidence="2" key="1">
    <citation type="submission" date="2025-08" db="UniProtKB">
        <authorList>
            <consortium name="RefSeq"/>
        </authorList>
    </citation>
    <scope>IDENTIFICATION</scope>
    <source>
        <strain evidence="2">Airmid</strain>
    </source>
</reference>
<dbReference type="SUPFAM" id="SSF52058">
    <property type="entry name" value="L domain-like"/>
    <property type="match status" value="1"/>
</dbReference>
<evidence type="ECO:0000313" key="2">
    <source>
        <dbReference type="RefSeq" id="XP_027198862.1"/>
    </source>
</evidence>
<dbReference type="FunCoup" id="A0A6P6XZY4">
    <property type="interactions" value="27"/>
</dbReference>
<dbReference type="KEGG" id="dpte:113793095"/>
<dbReference type="InterPro" id="IPR003591">
    <property type="entry name" value="Leu-rich_rpt_typical-subtyp"/>
</dbReference>
<name>A0A6P6XZY4_DERPT</name>
<dbReference type="PROSITE" id="PS51450">
    <property type="entry name" value="LRR"/>
    <property type="match status" value="6"/>
</dbReference>
<dbReference type="PANTHER" id="PTHR24369:SF210">
    <property type="entry name" value="CHAOPTIN-RELATED"/>
    <property type="match status" value="1"/>
</dbReference>
<dbReference type="PANTHER" id="PTHR24369">
    <property type="entry name" value="ANTIGEN BSP, PUTATIVE-RELATED"/>
    <property type="match status" value="1"/>
</dbReference>
<gene>
    <name evidence="2" type="primary">LOC113793095</name>
</gene>
<dbReference type="SMART" id="SM00365">
    <property type="entry name" value="LRR_SD22"/>
    <property type="match status" value="7"/>
</dbReference>
<keyword evidence="1" id="KW-1185">Reference proteome</keyword>
<dbReference type="InterPro" id="IPR032675">
    <property type="entry name" value="LRR_dom_sf"/>
</dbReference>
<dbReference type="OMA" id="YCPSRCV"/>
<dbReference type="SMART" id="SM00369">
    <property type="entry name" value="LRR_TYP"/>
    <property type="match status" value="9"/>
</dbReference>
<organism evidence="1 2">
    <name type="scientific">Dermatophagoides pteronyssinus</name>
    <name type="common">European house dust mite</name>
    <dbReference type="NCBI Taxonomy" id="6956"/>
    <lineage>
        <taxon>Eukaryota</taxon>
        <taxon>Metazoa</taxon>
        <taxon>Ecdysozoa</taxon>
        <taxon>Arthropoda</taxon>
        <taxon>Chelicerata</taxon>
        <taxon>Arachnida</taxon>
        <taxon>Acari</taxon>
        <taxon>Acariformes</taxon>
        <taxon>Sarcoptiformes</taxon>
        <taxon>Astigmata</taxon>
        <taxon>Psoroptidia</taxon>
        <taxon>Analgoidea</taxon>
        <taxon>Pyroglyphidae</taxon>
        <taxon>Dermatophagoidinae</taxon>
        <taxon>Dermatophagoides</taxon>
    </lineage>
</organism>
<dbReference type="FunFam" id="3.80.10.10:FF:001164">
    <property type="entry name" value="GH01279p"/>
    <property type="match status" value="1"/>
</dbReference>
<accession>A0A6P6XZY4</accession>
<dbReference type="InterPro" id="IPR000483">
    <property type="entry name" value="Cys-rich_flank_reg_C"/>
</dbReference>
<dbReference type="AlphaFoldDB" id="A0A6P6XZY4"/>
<dbReference type="RefSeq" id="XP_027198862.1">
    <property type="nucleotide sequence ID" value="XM_027343061.1"/>
</dbReference>
<sequence length="630" mass="72534">MFFSGDLVALTIWIIMILTSTIDKNVVLATFCPPRCKCNEIKLLVFCNETQIDLVPIMLNPQLKKLYLRGNRIKNIYSSFIVYQELQYLDLSNNLIGDTGKKSFIMQQKLKVLLLNGNNLTQLNNLSFYGLESLYLLDLSHNLLSEIYSRIFMSLNKLEWLDLSSNQITHINKEAFFGLLNLKRLNLHGNQLKHIPTQSFYHLQSLVALNLSSNRFTEIPEMAFSPLTILEELIIDSCSISAIHLRAFIHLSNLNYLDLQNNRMANVPTESLSYVTTLRTLNLSNNLITTLKRKAFKNLTHLQTLTISSCPLSQIDKDAFIDNVNLNRLVLENNKKLSHIEMGTFEEQDNSLEYLSLRSNMIGFLDWQTINLKRLHYIDLQQNPLVCNCSLSWLIAYLKHSNMISQSQKDQVKCYFPNHLYGKKLITLSETDLSCSKLNSTMKTVVNIFTYTAMLILIMTMMIVICRKHKWCMPPFCCICRQCRFCCCCCQNCCSIESSSTSSSSTSSPSSSSTIPSSSQPIIVGDHHLLYQRQYYQKQQQYHYSHQQYTENQNDGVQNQLPAKSKLENSLYYPTIIINDELTRDKQQIQQQKLYHYPYRTGTMTNSTRTSALSVDLHPTPNRSLPIAHI</sequence>
<dbReference type="GO" id="GO:0005886">
    <property type="term" value="C:plasma membrane"/>
    <property type="evidence" value="ECO:0007669"/>
    <property type="project" value="TreeGrafter"/>
</dbReference>
<protein>
    <submittedName>
        <fullName evidence="2">Leucine-rich repeats and immunoglobulin-like domains protein 2</fullName>
    </submittedName>
</protein>
<evidence type="ECO:0000313" key="1">
    <source>
        <dbReference type="Proteomes" id="UP000515146"/>
    </source>
</evidence>